<gene>
    <name evidence="1" type="ORF">HMN09_01307100</name>
</gene>
<dbReference type="OrthoDB" id="3067066at2759"/>
<proteinExistence type="predicted"/>
<sequence length="387" mass="43394">MHPCLELSNVRRLHSGLRVCVMAAANGSQSDLEVIVESFEIDEGEELWTEGSVQPLLPAFYKCIDNAELSAYRGLIDWDRDANKHLAELLQRVLWAFRGLEFILSKWKLPFSAFSQIWERAWAWIQFIDEFHTNLALPNDVWPYESPKGTLDRTYACIISLLVHVWKRIRQEGAKNDAWQLVSDSRAPGIFAIVSHAWARFLPARRSYYSGLDEISSIIIDDHHCHPIDGARLNDLLSGVGGEWAEVALLVVRHIRRASRNCVIGDPRAIDDDDAQMVRAMLVIVEAADVPTILTHQMWTQGLIRGLIHTILGIFSNPNLRDRLALSKSIMNVVSTVLAKGEAHTLIPGALRAGLLKAIEYYCTIVDGPDGLALLPLIQTTLSLGPR</sequence>
<keyword evidence="2" id="KW-1185">Reference proteome</keyword>
<organism evidence="1 2">
    <name type="scientific">Mycena chlorophos</name>
    <name type="common">Agaric fungus</name>
    <name type="synonym">Agaricus chlorophos</name>
    <dbReference type="NCBI Taxonomy" id="658473"/>
    <lineage>
        <taxon>Eukaryota</taxon>
        <taxon>Fungi</taxon>
        <taxon>Dikarya</taxon>
        <taxon>Basidiomycota</taxon>
        <taxon>Agaricomycotina</taxon>
        <taxon>Agaricomycetes</taxon>
        <taxon>Agaricomycetidae</taxon>
        <taxon>Agaricales</taxon>
        <taxon>Marasmiineae</taxon>
        <taxon>Mycenaceae</taxon>
        <taxon>Mycena</taxon>
    </lineage>
</organism>
<dbReference type="Proteomes" id="UP000613580">
    <property type="component" value="Unassembled WGS sequence"/>
</dbReference>
<name>A0A8H6S0Y4_MYCCL</name>
<reference evidence="1" key="1">
    <citation type="submission" date="2020-05" db="EMBL/GenBank/DDBJ databases">
        <title>Mycena genomes resolve the evolution of fungal bioluminescence.</title>
        <authorList>
            <person name="Tsai I.J."/>
        </authorList>
    </citation>
    <scope>NUCLEOTIDE SEQUENCE</scope>
    <source>
        <strain evidence="1">110903Hualien_Pintung</strain>
    </source>
</reference>
<dbReference type="AlphaFoldDB" id="A0A8H6S0Y4"/>
<comment type="caution">
    <text evidence="1">The sequence shown here is derived from an EMBL/GenBank/DDBJ whole genome shotgun (WGS) entry which is preliminary data.</text>
</comment>
<dbReference type="EMBL" id="JACAZE010000027">
    <property type="protein sequence ID" value="KAF7290021.1"/>
    <property type="molecule type" value="Genomic_DNA"/>
</dbReference>
<accession>A0A8H6S0Y4</accession>
<protein>
    <submittedName>
        <fullName evidence="1">Uncharacterized protein</fullName>
    </submittedName>
</protein>
<evidence type="ECO:0000313" key="1">
    <source>
        <dbReference type="EMBL" id="KAF7290021.1"/>
    </source>
</evidence>
<evidence type="ECO:0000313" key="2">
    <source>
        <dbReference type="Proteomes" id="UP000613580"/>
    </source>
</evidence>